<evidence type="ECO:0000256" key="5">
    <source>
        <dbReference type="ARBA" id="ARBA00022448"/>
    </source>
</evidence>
<feature type="transmembrane region" description="Helical" evidence="12">
    <location>
        <begin position="369"/>
        <end position="390"/>
    </location>
</feature>
<dbReference type="PANTHER" id="PTHR33529:SF7">
    <property type="entry name" value="LIPOPOLYSACCHARIDE EXPORT SYSTEM PERMEASE PROTEIN LPTF"/>
    <property type="match status" value="1"/>
</dbReference>
<evidence type="ECO:0000256" key="9">
    <source>
        <dbReference type="ARBA" id="ARBA00022989"/>
    </source>
</evidence>
<dbReference type="AlphaFoldDB" id="A0A1H1VVJ2"/>
<dbReference type="GO" id="GO:0055085">
    <property type="term" value="P:transmembrane transport"/>
    <property type="evidence" value="ECO:0007669"/>
    <property type="project" value="InterPro"/>
</dbReference>
<keyword evidence="5" id="KW-0813">Transport</keyword>
<keyword evidence="9 12" id="KW-1133">Transmembrane helix</keyword>
<sequence>MLPFERRAPNPAALQPGVLVCILAYSRVPIKPWSQRNRLVIVFRYLSREVLMALTAVSGVLLLIIMSGRFIKYLAQAAAGQLDPGVLFIIMGYRLPSFMVLIVPLGLFLGILLAYGRMHLDSEMTVLSATGMSDRRILGYTQGPALLVALLVGWLSLWVAPAGVVKTQQLFNEQDAMTEFDTLSAGRFQSLGRQAQRVTYAGALSQDRTELQEVFIAERSDPGDPASLSVLIAESGRQQMNPDGSRYLVLENGYRYDGNPGAADFRTIEYDVYGVLLPKPEVVTEITDREAMPTRELLGQDNLRLQAELHWRMALPLLVPIVAFFAVPLARVNPRQGRFLKLLPAVLLYMAYLALLISARGWMEAGRTPAWLGLWWVHVLFLAVGVALNLRTLTAPSAPRGGAHAPA</sequence>
<evidence type="ECO:0000256" key="1">
    <source>
        <dbReference type="ARBA" id="ARBA00002265"/>
    </source>
</evidence>
<keyword evidence="7" id="KW-0997">Cell inner membrane</keyword>
<organism evidence="13 14">
    <name type="scientific">Halopseudomonas xinjiangensis</name>
    <dbReference type="NCBI Taxonomy" id="487184"/>
    <lineage>
        <taxon>Bacteria</taxon>
        <taxon>Pseudomonadati</taxon>
        <taxon>Pseudomonadota</taxon>
        <taxon>Gammaproteobacteria</taxon>
        <taxon>Pseudomonadales</taxon>
        <taxon>Pseudomonadaceae</taxon>
        <taxon>Halopseudomonas</taxon>
    </lineage>
</organism>
<gene>
    <name evidence="13" type="ORF">SAMN05216421_2389</name>
</gene>
<evidence type="ECO:0000313" key="13">
    <source>
        <dbReference type="EMBL" id="SDS88049.1"/>
    </source>
</evidence>
<evidence type="ECO:0000256" key="8">
    <source>
        <dbReference type="ARBA" id="ARBA00022692"/>
    </source>
</evidence>
<keyword evidence="14" id="KW-1185">Reference proteome</keyword>
<proteinExistence type="inferred from homology"/>
<keyword evidence="6" id="KW-1003">Cell membrane</keyword>
<name>A0A1H1VVJ2_9GAMM</name>
<comment type="function">
    <text evidence="1">Part of the ABC transporter complex LptBFG involved in the translocation of lipopolysaccharide (LPS) from the inner membrane to the outer membrane.</text>
</comment>
<feature type="transmembrane region" description="Helical" evidence="12">
    <location>
        <begin position="95"/>
        <end position="116"/>
    </location>
</feature>
<dbReference type="NCBIfam" id="TIGR04407">
    <property type="entry name" value="LptF_YjgP"/>
    <property type="match status" value="1"/>
</dbReference>
<dbReference type="Proteomes" id="UP000243207">
    <property type="component" value="Chromosome I"/>
</dbReference>
<evidence type="ECO:0000256" key="11">
    <source>
        <dbReference type="ARBA" id="ARBA00026081"/>
    </source>
</evidence>
<dbReference type="GO" id="GO:0015920">
    <property type="term" value="P:lipopolysaccharide transport"/>
    <property type="evidence" value="ECO:0007669"/>
    <property type="project" value="TreeGrafter"/>
</dbReference>
<comment type="similarity">
    <text evidence="3">Belongs to the LptF/LptG family.</text>
</comment>
<accession>A0A1H1VVJ2</accession>
<dbReference type="PANTHER" id="PTHR33529">
    <property type="entry name" value="SLR0882 PROTEIN-RELATED"/>
    <property type="match status" value="1"/>
</dbReference>
<feature type="transmembrane region" description="Helical" evidence="12">
    <location>
        <begin position="309"/>
        <end position="330"/>
    </location>
</feature>
<keyword evidence="8 12" id="KW-0812">Transmembrane</keyword>
<feature type="transmembrane region" description="Helical" evidence="12">
    <location>
        <begin position="342"/>
        <end position="363"/>
    </location>
</feature>
<dbReference type="EMBL" id="LT629736">
    <property type="protein sequence ID" value="SDS88049.1"/>
    <property type="molecule type" value="Genomic_DNA"/>
</dbReference>
<comment type="subcellular location">
    <subcellularLocation>
        <location evidence="2">Cell inner membrane</location>
        <topology evidence="2">Multi-pass membrane protein</topology>
    </subcellularLocation>
</comment>
<dbReference type="STRING" id="487184.SAMN05216421_2389"/>
<evidence type="ECO:0000256" key="10">
    <source>
        <dbReference type="ARBA" id="ARBA00023136"/>
    </source>
</evidence>
<evidence type="ECO:0000313" key="14">
    <source>
        <dbReference type="Proteomes" id="UP000243207"/>
    </source>
</evidence>
<feature type="transmembrane region" description="Helical" evidence="12">
    <location>
        <begin position="50"/>
        <end position="75"/>
    </location>
</feature>
<comment type="subunit">
    <text evidence="11">Component of the lipopolysaccharide transport and assembly complex. The LptBFG transporter is composed of two ATP-binding proteins (LptB) and two transmembrane proteins (LptF and LptG).</text>
</comment>
<evidence type="ECO:0000256" key="2">
    <source>
        <dbReference type="ARBA" id="ARBA00004429"/>
    </source>
</evidence>
<reference evidence="14" key="1">
    <citation type="submission" date="2016-10" db="EMBL/GenBank/DDBJ databases">
        <authorList>
            <person name="Varghese N."/>
            <person name="Submissions S."/>
        </authorList>
    </citation>
    <scope>NUCLEOTIDE SEQUENCE [LARGE SCALE GENOMIC DNA]</scope>
    <source>
        <strain evidence="14">NRRL B-51270</strain>
    </source>
</reference>
<dbReference type="InterPro" id="IPR030922">
    <property type="entry name" value="LptF"/>
</dbReference>
<evidence type="ECO:0000256" key="4">
    <source>
        <dbReference type="ARBA" id="ARBA00014213"/>
    </source>
</evidence>
<dbReference type="InterPro" id="IPR005495">
    <property type="entry name" value="LptG/LptF_permease"/>
</dbReference>
<dbReference type="Pfam" id="PF03739">
    <property type="entry name" value="LptF_LptG"/>
    <property type="match status" value="1"/>
</dbReference>
<feature type="transmembrane region" description="Helical" evidence="12">
    <location>
        <begin position="137"/>
        <end position="160"/>
    </location>
</feature>
<keyword evidence="10 12" id="KW-0472">Membrane</keyword>
<evidence type="ECO:0000256" key="3">
    <source>
        <dbReference type="ARBA" id="ARBA00007725"/>
    </source>
</evidence>
<protein>
    <recommendedName>
        <fullName evidence="4">Lipopolysaccharide export system permease protein LptF</fullName>
    </recommendedName>
</protein>
<evidence type="ECO:0000256" key="7">
    <source>
        <dbReference type="ARBA" id="ARBA00022519"/>
    </source>
</evidence>
<dbReference type="GO" id="GO:0043190">
    <property type="term" value="C:ATP-binding cassette (ABC) transporter complex"/>
    <property type="evidence" value="ECO:0007669"/>
    <property type="project" value="InterPro"/>
</dbReference>
<evidence type="ECO:0000256" key="12">
    <source>
        <dbReference type="SAM" id="Phobius"/>
    </source>
</evidence>
<evidence type="ECO:0000256" key="6">
    <source>
        <dbReference type="ARBA" id="ARBA00022475"/>
    </source>
</evidence>